<keyword evidence="2" id="KW-1185">Reference proteome</keyword>
<accession>A0A5R8KLB9</accession>
<protein>
    <recommendedName>
        <fullName evidence="3">Ceramidase</fullName>
    </recommendedName>
</protein>
<dbReference type="EMBL" id="VAUV01000002">
    <property type="protein sequence ID" value="TLD72489.1"/>
    <property type="molecule type" value="Genomic_DNA"/>
</dbReference>
<name>A0A5R8KLB9_9BACT</name>
<dbReference type="Proteomes" id="UP000306196">
    <property type="component" value="Unassembled WGS sequence"/>
</dbReference>
<evidence type="ECO:0000313" key="2">
    <source>
        <dbReference type="Proteomes" id="UP000306196"/>
    </source>
</evidence>
<comment type="caution">
    <text evidence="1">The sequence shown here is derived from an EMBL/GenBank/DDBJ whole genome shotgun (WGS) entry which is preliminary data.</text>
</comment>
<evidence type="ECO:0008006" key="3">
    <source>
        <dbReference type="Google" id="ProtNLM"/>
    </source>
</evidence>
<sequence length="487" mass="52096">MAVEPVEQGGIKAGFAEQDITPSIGMEQPGGYGKSFHKSFHDACKVRAAVFDDGKKRVALVGFDALITPRTLALEVRKEIEERCGIPGDAVMIGASHSHSSGPVGMVLPGELDFASELVQRLGYEESSMADAGYLLKVRKAMVDAVVMADKTKVPATLGFGSGQEGSVSFNRRLRMKNGLTFSHPGPGNPDILEYAGPIDPEVGVIAAWDENGTLLGTVVNFACHATASPGGISANWICYLEQTMQGALGSRAPVVFLTGASGDVTQVDNLSTTQRPAPETWSRLVGGRVGAEAVKVILGMTRTSEVKLDAKQKIWNIKRRVPSAQRVSKALEVVSQPKPLGDTTEWMFAKEIVMLDALVKHQPQSEVEVQAIQIGPVGLASNPAEYFVENGLRIKKEGGFALTFPVSLANGSAGYVPTEKAFQPDGGGYETRLTYYSNLEVTAGTQMADAGIELLKSMQPMALPVPPKAPLFKQPWRYGNVPPELE</sequence>
<proteinExistence type="predicted"/>
<organism evidence="1 2">
    <name type="scientific">Phragmitibacter flavus</name>
    <dbReference type="NCBI Taxonomy" id="2576071"/>
    <lineage>
        <taxon>Bacteria</taxon>
        <taxon>Pseudomonadati</taxon>
        <taxon>Verrucomicrobiota</taxon>
        <taxon>Verrucomicrobiia</taxon>
        <taxon>Verrucomicrobiales</taxon>
        <taxon>Verrucomicrobiaceae</taxon>
        <taxon>Phragmitibacter</taxon>
    </lineage>
</organism>
<reference evidence="1 2" key="1">
    <citation type="submission" date="2019-05" db="EMBL/GenBank/DDBJ databases">
        <title>Verrucobacter flavum gen. nov., sp. nov. a new member of the family Verrucomicrobiaceae.</title>
        <authorList>
            <person name="Szuroczki S."/>
            <person name="Abbaszade G."/>
            <person name="Szabo A."/>
            <person name="Felfoldi T."/>
            <person name="Schumann P."/>
            <person name="Boka K."/>
            <person name="Keki Z."/>
            <person name="Toumi M."/>
            <person name="Toth E."/>
        </authorList>
    </citation>
    <scope>NUCLEOTIDE SEQUENCE [LARGE SCALE GENOMIC DNA]</scope>
    <source>
        <strain evidence="1 2">MG-N-17</strain>
    </source>
</reference>
<dbReference type="AlphaFoldDB" id="A0A5R8KLB9"/>
<evidence type="ECO:0000313" key="1">
    <source>
        <dbReference type="EMBL" id="TLD72489.1"/>
    </source>
</evidence>
<dbReference type="OrthoDB" id="337762at2"/>
<gene>
    <name evidence="1" type="ORF">FEM03_02650</name>
</gene>